<dbReference type="CDD" id="cd00448">
    <property type="entry name" value="YjgF_YER057c_UK114_family"/>
    <property type="match status" value="1"/>
</dbReference>
<dbReference type="Proteomes" id="UP000034024">
    <property type="component" value="Chromosome"/>
</dbReference>
<dbReference type="PANTHER" id="PTHR43857:SF1">
    <property type="entry name" value="YJGH FAMILY PROTEIN"/>
    <property type="match status" value="1"/>
</dbReference>
<sequence length="134" mass="14727">MIPRNPEDVHAPLTSYVHQIEVPSPARWLVLSGQLGQHPDGSVPEDPIAQVEVALENLNRNLAAASMTVSDIVKLTIYLVSEVDAAARRAVFARWLDGHLPCMTLLYVTALAAPQYKVELDAWACRATPERTDT</sequence>
<gene>
    <name evidence="1" type="ORF">SY84_02175</name>
</gene>
<dbReference type="PATRIC" id="fig|1309411.5.peg.458"/>
<dbReference type="AlphaFoldDB" id="A0A0F7JJ27"/>
<dbReference type="PANTHER" id="PTHR43857">
    <property type="entry name" value="BLR7761 PROTEIN"/>
    <property type="match status" value="1"/>
</dbReference>
<dbReference type="Gene3D" id="3.30.1330.40">
    <property type="entry name" value="RutC-like"/>
    <property type="match status" value="1"/>
</dbReference>
<proteinExistence type="predicted"/>
<dbReference type="RefSeq" id="WP_046842621.1">
    <property type="nucleotide sequence ID" value="NZ_CP011389.1"/>
</dbReference>
<dbReference type="EMBL" id="CP011389">
    <property type="protein sequence ID" value="AKH16046.1"/>
    <property type="molecule type" value="Genomic_DNA"/>
</dbReference>
<reference evidence="1 2" key="1">
    <citation type="submission" date="2015-01" db="EMBL/GenBank/DDBJ databases">
        <title>Deinococcus soli/N5/whole genome sequencing.</title>
        <authorList>
            <person name="Kim M.K."/>
            <person name="Srinivasan S."/>
            <person name="Lee J.-J."/>
        </authorList>
    </citation>
    <scope>NUCLEOTIDE SEQUENCE [LARGE SCALE GENOMIC DNA]</scope>
    <source>
        <strain evidence="1 2">N5</strain>
    </source>
</reference>
<organism evidence="1 2">
    <name type="scientific">Deinococcus soli</name>
    <name type="common">ex Cha et al. 2016</name>
    <dbReference type="NCBI Taxonomy" id="1309411"/>
    <lineage>
        <taxon>Bacteria</taxon>
        <taxon>Thermotogati</taxon>
        <taxon>Deinococcota</taxon>
        <taxon>Deinococci</taxon>
        <taxon>Deinococcales</taxon>
        <taxon>Deinococcaceae</taxon>
        <taxon>Deinococcus</taxon>
    </lineage>
</organism>
<dbReference type="KEGG" id="dch:SY84_02175"/>
<accession>A0A0F7JJ27</accession>
<evidence type="ECO:0000313" key="1">
    <source>
        <dbReference type="EMBL" id="AKH16046.1"/>
    </source>
</evidence>
<name>A0A0F7JJ27_9DEIO</name>
<dbReference type="Pfam" id="PF01042">
    <property type="entry name" value="Ribonuc_L-PSP"/>
    <property type="match status" value="1"/>
</dbReference>
<keyword evidence="2" id="KW-1185">Reference proteome</keyword>
<dbReference type="InterPro" id="IPR035959">
    <property type="entry name" value="RutC-like_sf"/>
</dbReference>
<dbReference type="OrthoDB" id="9799840at2"/>
<dbReference type="InterPro" id="IPR006175">
    <property type="entry name" value="YjgF/YER057c/UK114"/>
</dbReference>
<protein>
    <submittedName>
        <fullName evidence="1">Endoribonuclease</fullName>
    </submittedName>
</protein>
<dbReference type="SUPFAM" id="SSF55298">
    <property type="entry name" value="YjgF-like"/>
    <property type="match status" value="1"/>
</dbReference>
<evidence type="ECO:0000313" key="2">
    <source>
        <dbReference type="Proteomes" id="UP000034024"/>
    </source>
</evidence>